<evidence type="ECO:0000313" key="2">
    <source>
        <dbReference type="EMBL" id="PWA05876.1"/>
    </source>
</evidence>
<sequence>MLNNFFSLNGTPNEISSKTDLMNIILAEDEIKDILFRPDILKPKKDHPRIKIERKSFNNVSFSKTILKNIDFTSCHFEDCLFIGTTLENCKFRQCTFQNVNTHEINIKKTYINPESFINNFDKSDVKKSNIAVHLFQQLLNNSRDEEQSDFARISNYNFKTWQGRLSRSKYYYKKPYPITTAEFYIEFIPNYINRKVFGYGLRLRNFCYTFVAFFCISYITNWIHWKDYGMHEKDFPIYSFCPKTFDFTANFYYTVDVMTQLVDSQFQPSSDYGMTMLTMQGVTGFVLFSFLITVLINRFVK</sequence>
<feature type="transmembrane region" description="Helical" evidence="1">
    <location>
        <begin position="278"/>
        <end position="301"/>
    </location>
</feature>
<dbReference type="OrthoDB" id="1423475at2"/>
<keyword evidence="1" id="KW-1133">Transmembrane helix</keyword>
<proteinExistence type="predicted"/>
<accession>A0A2U1JL29</accession>
<dbReference type="EMBL" id="QCZI01000005">
    <property type="protein sequence ID" value="PWA05876.1"/>
    <property type="molecule type" value="Genomic_DNA"/>
</dbReference>
<dbReference type="RefSeq" id="WP_116724361.1">
    <property type="nucleotide sequence ID" value="NZ_QCZI01000005.1"/>
</dbReference>
<comment type="caution">
    <text evidence="2">The sequence shown here is derived from an EMBL/GenBank/DDBJ whole genome shotgun (WGS) entry which is preliminary data.</text>
</comment>
<keyword evidence="3" id="KW-1185">Reference proteome</keyword>
<feature type="transmembrane region" description="Helical" evidence="1">
    <location>
        <begin position="206"/>
        <end position="226"/>
    </location>
</feature>
<keyword evidence="1" id="KW-0472">Membrane</keyword>
<gene>
    <name evidence="2" type="ORF">DB895_05495</name>
</gene>
<dbReference type="InterPro" id="IPR001646">
    <property type="entry name" value="5peptide_repeat"/>
</dbReference>
<organism evidence="2 3">
    <name type="scientific">Flavobacterium psychrotolerans</name>
    <dbReference type="NCBI Taxonomy" id="2169410"/>
    <lineage>
        <taxon>Bacteria</taxon>
        <taxon>Pseudomonadati</taxon>
        <taxon>Bacteroidota</taxon>
        <taxon>Flavobacteriia</taxon>
        <taxon>Flavobacteriales</taxon>
        <taxon>Flavobacteriaceae</taxon>
        <taxon>Flavobacterium</taxon>
    </lineage>
</organism>
<dbReference type="AlphaFoldDB" id="A0A2U1JL29"/>
<dbReference type="Proteomes" id="UP000245449">
    <property type="component" value="Unassembled WGS sequence"/>
</dbReference>
<name>A0A2U1JL29_9FLAO</name>
<dbReference type="SUPFAM" id="SSF141571">
    <property type="entry name" value="Pentapeptide repeat-like"/>
    <property type="match status" value="1"/>
</dbReference>
<protein>
    <recommendedName>
        <fullName evidence="4">Pentapeptide repeat-containing protein</fullName>
    </recommendedName>
</protein>
<dbReference type="Pfam" id="PF00805">
    <property type="entry name" value="Pentapeptide"/>
    <property type="match status" value="1"/>
</dbReference>
<dbReference type="Gene3D" id="2.160.20.80">
    <property type="entry name" value="E3 ubiquitin-protein ligase SopA"/>
    <property type="match status" value="1"/>
</dbReference>
<reference evidence="2 3" key="1">
    <citation type="submission" date="2018-04" db="EMBL/GenBank/DDBJ databases">
        <title>Flavobacterium sp. nov., isolated from glacier ice.</title>
        <authorList>
            <person name="Liu Q."/>
            <person name="Xin Y.-H."/>
        </authorList>
    </citation>
    <scope>NUCLEOTIDE SEQUENCE [LARGE SCALE GENOMIC DNA]</scope>
    <source>
        <strain evidence="2 3">RB1R5</strain>
    </source>
</reference>
<evidence type="ECO:0000313" key="3">
    <source>
        <dbReference type="Proteomes" id="UP000245449"/>
    </source>
</evidence>
<evidence type="ECO:0008006" key="4">
    <source>
        <dbReference type="Google" id="ProtNLM"/>
    </source>
</evidence>
<keyword evidence="1" id="KW-0812">Transmembrane</keyword>
<evidence type="ECO:0000256" key="1">
    <source>
        <dbReference type="SAM" id="Phobius"/>
    </source>
</evidence>